<proteinExistence type="predicted"/>
<sequence length="102" mass="12241">MLSSDSKGIYEFFFDRIYKINEELLPRDAEYQDWGRKQGEFLDRLWAGLTPEERQIFDDFDINRTMQMNRRDELTYTRGLMDGIILASWIERIKRGGEIVLP</sequence>
<dbReference type="AlphaFoldDB" id="A0A4R1SAF0"/>
<organism evidence="1 2">
    <name type="scientific">Hydrogenispora ethanolica</name>
    <dbReference type="NCBI Taxonomy" id="1082276"/>
    <lineage>
        <taxon>Bacteria</taxon>
        <taxon>Bacillati</taxon>
        <taxon>Bacillota</taxon>
        <taxon>Hydrogenispora</taxon>
    </lineage>
</organism>
<protein>
    <submittedName>
        <fullName evidence="1">Uncharacterized protein</fullName>
    </submittedName>
</protein>
<accession>A0A4R1SAF0</accession>
<comment type="caution">
    <text evidence="1">The sequence shown here is derived from an EMBL/GenBank/DDBJ whole genome shotgun (WGS) entry which is preliminary data.</text>
</comment>
<dbReference type="EMBL" id="SLUN01000002">
    <property type="protein sequence ID" value="TCL76493.1"/>
    <property type="molecule type" value="Genomic_DNA"/>
</dbReference>
<reference evidence="1 2" key="1">
    <citation type="submission" date="2019-03" db="EMBL/GenBank/DDBJ databases">
        <title>Genomic Encyclopedia of Type Strains, Phase IV (KMG-IV): sequencing the most valuable type-strain genomes for metagenomic binning, comparative biology and taxonomic classification.</title>
        <authorList>
            <person name="Goeker M."/>
        </authorList>
    </citation>
    <scope>NUCLEOTIDE SEQUENCE [LARGE SCALE GENOMIC DNA]</scope>
    <source>
        <strain evidence="1 2">LX-B</strain>
    </source>
</reference>
<gene>
    <name evidence="1" type="ORF">EDC14_1002252</name>
</gene>
<evidence type="ECO:0000313" key="1">
    <source>
        <dbReference type="EMBL" id="TCL76493.1"/>
    </source>
</evidence>
<name>A0A4R1SAF0_HYDET</name>
<dbReference type="RefSeq" id="WP_132012666.1">
    <property type="nucleotide sequence ID" value="NZ_SLUN01000002.1"/>
</dbReference>
<evidence type="ECO:0000313" key="2">
    <source>
        <dbReference type="Proteomes" id="UP000295008"/>
    </source>
</evidence>
<keyword evidence="2" id="KW-1185">Reference proteome</keyword>
<dbReference type="Proteomes" id="UP000295008">
    <property type="component" value="Unassembled WGS sequence"/>
</dbReference>